<keyword evidence="1" id="KW-0175">Coiled coil</keyword>
<feature type="compositionally biased region" description="Basic and acidic residues" evidence="2">
    <location>
        <begin position="189"/>
        <end position="210"/>
    </location>
</feature>
<proteinExistence type="predicted"/>
<dbReference type="PANTHER" id="PTHR35046">
    <property type="entry name" value="ZINC KNUCKLE (CCHC-TYPE) FAMILY PROTEIN"/>
    <property type="match status" value="1"/>
</dbReference>
<feature type="compositionally biased region" description="Low complexity" evidence="2">
    <location>
        <begin position="372"/>
        <end position="381"/>
    </location>
</feature>
<dbReference type="Pfam" id="PF03732">
    <property type="entry name" value="Retrotrans_gag"/>
    <property type="match status" value="1"/>
</dbReference>
<evidence type="ECO:0000313" key="4">
    <source>
        <dbReference type="EMBL" id="SPC91409.1"/>
    </source>
</evidence>
<feature type="coiled-coil region" evidence="1">
    <location>
        <begin position="18"/>
        <end position="45"/>
    </location>
</feature>
<organism evidence="4">
    <name type="scientific">Fagus sylvatica</name>
    <name type="common">Beechnut</name>
    <dbReference type="NCBI Taxonomy" id="28930"/>
    <lineage>
        <taxon>Eukaryota</taxon>
        <taxon>Viridiplantae</taxon>
        <taxon>Streptophyta</taxon>
        <taxon>Embryophyta</taxon>
        <taxon>Tracheophyta</taxon>
        <taxon>Spermatophyta</taxon>
        <taxon>Magnoliopsida</taxon>
        <taxon>eudicotyledons</taxon>
        <taxon>Gunneridae</taxon>
        <taxon>Pentapetalae</taxon>
        <taxon>rosids</taxon>
        <taxon>fabids</taxon>
        <taxon>Fagales</taxon>
        <taxon>Fagaceae</taxon>
        <taxon>Fagus</taxon>
    </lineage>
</organism>
<dbReference type="EMBL" id="OIVN01001224">
    <property type="protein sequence ID" value="SPC91409.1"/>
    <property type="molecule type" value="Genomic_DNA"/>
</dbReference>
<dbReference type="PANTHER" id="PTHR35046:SF25">
    <property type="entry name" value="RETROTRANSPOSON GAG DOMAIN-CONTAINING PROTEIN"/>
    <property type="match status" value="1"/>
</dbReference>
<dbReference type="Gene3D" id="2.40.70.10">
    <property type="entry name" value="Acid Proteases"/>
    <property type="match status" value="1"/>
</dbReference>
<dbReference type="InterPro" id="IPR021109">
    <property type="entry name" value="Peptidase_aspartic_dom_sf"/>
</dbReference>
<evidence type="ECO:0000259" key="3">
    <source>
        <dbReference type="Pfam" id="PF03732"/>
    </source>
</evidence>
<feature type="region of interest" description="Disordered" evidence="2">
    <location>
        <begin position="140"/>
        <end position="228"/>
    </location>
</feature>
<feature type="region of interest" description="Disordered" evidence="2">
    <location>
        <begin position="65"/>
        <end position="112"/>
    </location>
</feature>
<feature type="region of interest" description="Disordered" evidence="2">
    <location>
        <begin position="359"/>
        <end position="406"/>
    </location>
</feature>
<evidence type="ECO:0000256" key="2">
    <source>
        <dbReference type="SAM" id="MobiDB-lite"/>
    </source>
</evidence>
<evidence type="ECO:0000256" key="1">
    <source>
        <dbReference type="SAM" id="Coils"/>
    </source>
</evidence>
<gene>
    <name evidence="4" type="ORF">FSB_LOCUS19291</name>
</gene>
<accession>A0A2N9FWN7</accession>
<name>A0A2N9FWN7_FAGSY</name>
<dbReference type="InterPro" id="IPR005162">
    <property type="entry name" value="Retrotrans_gag_dom"/>
</dbReference>
<dbReference type="SUPFAM" id="SSF50630">
    <property type="entry name" value="Acid proteases"/>
    <property type="match status" value="1"/>
</dbReference>
<feature type="coiled-coil region" evidence="1">
    <location>
        <begin position="434"/>
        <end position="466"/>
    </location>
</feature>
<protein>
    <recommendedName>
        <fullName evidence="3">Retrotransposon gag domain-containing protein</fullName>
    </recommendedName>
</protein>
<dbReference type="Pfam" id="PF13975">
    <property type="entry name" value="gag-asp_proteas"/>
    <property type="match status" value="1"/>
</dbReference>
<feature type="domain" description="Retrotransposon gag" evidence="3">
    <location>
        <begin position="267"/>
        <end position="352"/>
    </location>
</feature>
<dbReference type="CDD" id="cd00303">
    <property type="entry name" value="retropepsin_like"/>
    <property type="match status" value="1"/>
</dbReference>
<dbReference type="AlphaFoldDB" id="A0A2N9FWN7"/>
<reference evidence="4" key="1">
    <citation type="submission" date="2018-02" db="EMBL/GenBank/DDBJ databases">
        <authorList>
            <person name="Cohen D.B."/>
            <person name="Kent A.D."/>
        </authorList>
    </citation>
    <scope>NUCLEOTIDE SEQUENCE</scope>
</reference>
<feature type="compositionally biased region" description="Polar residues" evidence="2">
    <location>
        <begin position="389"/>
        <end position="406"/>
    </location>
</feature>
<sequence length="754" mass="86058">MVIETRAGVPIGVLDEGLQRLQTQIDEHSGAIEELHAKFDRLESKVDSGLDNLQAMMRELLQKQPGVEQPAVQPRQGEQTPNRVQGGKEGQQGQQAQLEPILGDFGDPIEERRNVGNNARFMPQFQGHFDAPYEEPWLGRRQGRQQGQQRQQTQFEPHAAPPRHGMHFGDPREDQWGLNDQDEAWFDPRGGRPARERPRQYQGAHHRDPYWQEQDGPPWNQGRARDPRPMKLDFPRFKGGDPTAWVYRALQYFHYYQILEPEKVMHASYHLDEEALVWFQDCEHELHGWNDFVRAIQIRFGPASYDDPMELLTKLKQTHNIAAYKSQFESTSNRVRDLSDMHKLSCFMSGMKDEIREVQDQPMSQAEAHGFQSQAQQGAAQVENKSGDSKQFSARPSMQVQRLTPMQMSERRKKGLCYNCDERWSSDHRCKDRKLYLIEEVEDEEAELVEIEEEEVEAKLEEAKAEITLCALLGSTSPSTMRVIAIVNGQTTVVLLDTGSTHNFMDGTLAKTLKLPIDGESNFGVRVANGQVIRTLGECKEVKFKMQGLHLKLTFNLLELGGYGIVLGTQWLSTLGMINWDFKNLMMGFMHEGKKVWLQGLKEKPNLIQGSKDFKGKATMKGLLFQIMPCELASIQEEIGAPIRELVEEFPQVFEEPEGLPPKRNHEHQILLKHETSKPAGFLQPLGIPPRPWLSSSMDFVEGLLTSSKQKVFKLHGSSCSSSKKTTHTLWARCFRWGGNVKTPTIPHPWVCLP</sequence>